<evidence type="ECO:0000313" key="4">
    <source>
        <dbReference type="Proteomes" id="UP000053201"/>
    </source>
</evidence>
<dbReference type="Proteomes" id="UP000053201">
    <property type="component" value="Unassembled WGS sequence"/>
</dbReference>
<feature type="compositionally biased region" description="Low complexity" evidence="1">
    <location>
        <begin position="47"/>
        <end position="64"/>
    </location>
</feature>
<proteinExistence type="predicted"/>
<dbReference type="VEuPathDB" id="FungiDB:SPPG_04304"/>
<accession>A0A0L0HJK9</accession>
<feature type="domain" description="Thc1 RRM" evidence="2">
    <location>
        <begin position="209"/>
        <end position="275"/>
    </location>
</feature>
<dbReference type="SUPFAM" id="SSF54928">
    <property type="entry name" value="RNA-binding domain, RBD"/>
    <property type="match status" value="1"/>
</dbReference>
<dbReference type="InterPro" id="IPR039884">
    <property type="entry name" value="R3HC1/R3HCL"/>
</dbReference>
<feature type="compositionally biased region" description="Acidic residues" evidence="1">
    <location>
        <begin position="157"/>
        <end position="171"/>
    </location>
</feature>
<organism evidence="3 4">
    <name type="scientific">Spizellomyces punctatus (strain DAOM BR117)</name>
    <dbReference type="NCBI Taxonomy" id="645134"/>
    <lineage>
        <taxon>Eukaryota</taxon>
        <taxon>Fungi</taxon>
        <taxon>Fungi incertae sedis</taxon>
        <taxon>Chytridiomycota</taxon>
        <taxon>Chytridiomycota incertae sedis</taxon>
        <taxon>Chytridiomycetes</taxon>
        <taxon>Spizellomycetales</taxon>
        <taxon>Spizellomycetaceae</taxon>
        <taxon>Spizellomyces</taxon>
    </lineage>
</organism>
<feature type="region of interest" description="Disordered" evidence="1">
    <location>
        <begin position="308"/>
        <end position="352"/>
    </location>
</feature>
<evidence type="ECO:0000256" key="1">
    <source>
        <dbReference type="SAM" id="MobiDB-lite"/>
    </source>
</evidence>
<dbReference type="Pfam" id="PF22877">
    <property type="entry name" value="RRM_Thc1"/>
    <property type="match status" value="1"/>
</dbReference>
<dbReference type="PANTHER" id="PTHR21678">
    <property type="entry name" value="GROWTH INHIBITION AND DIFFERENTIATION RELATED PROTEIN 88"/>
    <property type="match status" value="1"/>
</dbReference>
<reference evidence="3 4" key="1">
    <citation type="submission" date="2009-08" db="EMBL/GenBank/DDBJ databases">
        <title>The Genome Sequence of Spizellomyces punctatus strain DAOM BR117.</title>
        <authorList>
            <consortium name="The Broad Institute Genome Sequencing Platform"/>
            <person name="Russ C."/>
            <person name="Cuomo C."/>
            <person name="Shea T."/>
            <person name="Young S.K."/>
            <person name="Zeng Q."/>
            <person name="Koehrsen M."/>
            <person name="Haas B."/>
            <person name="Borodovsky M."/>
            <person name="Guigo R."/>
            <person name="Alvarado L."/>
            <person name="Berlin A."/>
            <person name="Bochicchio J."/>
            <person name="Borenstein D."/>
            <person name="Chapman S."/>
            <person name="Chen Z."/>
            <person name="Engels R."/>
            <person name="Freedman E."/>
            <person name="Gellesch M."/>
            <person name="Goldberg J."/>
            <person name="Griggs A."/>
            <person name="Gujja S."/>
            <person name="Heiman D."/>
            <person name="Hepburn T."/>
            <person name="Howarth C."/>
            <person name="Jen D."/>
            <person name="Larson L."/>
            <person name="Lewis B."/>
            <person name="Mehta T."/>
            <person name="Park D."/>
            <person name="Pearson M."/>
            <person name="Roberts A."/>
            <person name="Saif S."/>
            <person name="Shenoy N."/>
            <person name="Sisk P."/>
            <person name="Stolte C."/>
            <person name="Sykes S."/>
            <person name="Thomson T."/>
            <person name="Walk T."/>
            <person name="White J."/>
            <person name="Yandava C."/>
            <person name="Burger G."/>
            <person name="Gray M.W."/>
            <person name="Holland P.W.H."/>
            <person name="King N."/>
            <person name="Lang F.B.F."/>
            <person name="Roger A.J."/>
            <person name="Ruiz-Trillo I."/>
            <person name="Lander E."/>
            <person name="Nusbaum C."/>
        </authorList>
    </citation>
    <scope>NUCLEOTIDE SEQUENCE [LARGE SCALE GENOMIC DNA]</scope>
    <source>
        <strain evidence="3 4">DAOM BR117</strain>
    </source>
</reference>
<dbReference type="AlphaFoldDB" id="A0A0L0HJK9"/>
<evidence type="ECO:0000259" key="2">
    <source>
        <dbReference type="Pfam" id="PF22877"/>
    </source>
</evidence>
<dbReference type="InterPro" id="IPR053800">
    <property type="entry name" value="Thc1_RRM"/>
</dbReference>
<feature type="compositionally biased region" description="Polar residues" evidence="1">
    <location>
        <begin position="139"/>
        <end position="148"/>
    </location>
</feature>
<feature type="region of interest" description="Disordered" evidence="1">
    <location>
        <begin position="1"/>
        <end position="172"/>
    </location>
</feature>
<dbReference type="RefSeq" id="XP_016609252.1">
    <property type="nucleotide sequence ID" value="XM_016752546.1"/>
</dbReference>
<dbReference type="Gene3D" id="3.30.70.330">
    <property type="match status" value="1"/>
</dbReference>
<feature type="compositionally biased region" description="Basic and acidic residues" evidence="1">
    <location>
        <begin position="79"/>
        <end position="98"/>
    </location>
</feature>
<dbReference type="GO" id="GO:0003676">
    <property type="term" value="F:nucleic acid binding"/>
    <property type="evidence" value="ECO:0007669"/>
    <property type="project" value="InterPro"/>
</dbReference>
<dbReference type="EMBL" id="KQ257455">
    <property type="protein sequence ID" value="KND01213.1"/>
    <property type="molecule type" value="Genomic_DNA"/>
</dbReference>
<dbReference type="OrthoDB" id="5418203at2759"/>
<dbReference type="InterPro" id="IPR012677">
    <property type="entry name" value="Nucleotide-bd_a/b_plait_sf"/>
</dbReference>
<keyword evidence="4" id="KW-1185">Reference proteome</keyword>
<name>A0A0L0HJK9_SPIPD</name>
<dbReference type="GeneID" id="27687760"/>
<sequence length="352" mass="38860">MSASKKGHKAAAALYVPRHRRGALEEPNNQETVPAEATEIKTEVQNSPASSRSSSPVRQRSTPSGTPVRKGRGQFTRISSHDGDKNAEEKMGRRERAAPTRVYPQWQHDIDSAKENGGGQAAAQSAKRLSEKLGKLSLQDESSTSSVDGGSAKPDSDSEEDDWERLDEEDQIIPVMVQPDTDNTRSTTRVAGTVEDLEPLDGPTTVLDVYDFPAAFKTHDIEEIFQDFSHSRGGYRIKWISDTQALIIFQHPDTAKAAYAAALGNPFIKVKPYTGKVSRDTASDRPLAPRPIMTDMVARRLVAGALGVRSKRKTEEEAARDRQKLQEAKDKREEQRKAKEAREKEIAAAWDG</sequence>
<gene>
    <name evidence="3" type="ORF">SPPG_04304</name>
</gene>
<dbReference type="eggNOG" id="KOG4483">
    <property type="taxonomic scope" value="Eukaryota"/>
</dbReference>
<protein>
    <recommendedName>
        <fullName evidence="2">Thc1 RRM domain-containing protein</fullName>
    </recommendedName>
</protein>
<feature type="compositionally biased region" description="Basic and acidic residues" evidence="1">
    <location>
        <begin position="313"/>
        <end position="346"/>
    </location>
</feature>
<evidence type="ECO:0000313" key="3">
    <source>
        <dbReference type="EMBL" id="KND01213.1"/>
    </source>
</evidence>
<dbReference type="PANTHER" id="PTHR21678:SF0">
    <property type="entry name" value="C3H1-TYPE DOMAIN-CONTAINING PROTEIN"/>
    <property type="match status" value="1"/>
</dbReference>
<dbReference type="InterPro" id="IPR035979">
    <property type="entry name" value="RBD_domain_sf"/>
</dbReference>
<dbReference type="InParanoid" id="A0A0L0HJK9"/>